<dbReference type="AlphaFoldDB" id="A0A9W9ZRP4"/>
<feature type="compositionally biased region" description="Basic residues" evidence="1">
    <location>
        <begin position="35"/>
        <end position="49"/>
    </location>
</feature>
<proteinExistence type="predicted"/>
<feature type="compositionally biased region" description="Basic and acidic residues" evidence="1">
    <location>
        <begin position="12"/>
        <end position="24"/>
    </location>
</feature>
<organism evidence="2 3">
    <name type="scientific">Desmophyllum pertusum</name>
    <dbReference type="NCBI Taxonomy" id="174260"/>
    <lineage>
        <taxon>Eukaryota</taxon>
        <taxon>Metazoa</taxon>
        <taxon>Cnidaria</taxon>
        <taxon>Anthozoa</taxon>
        <taxon>Hexacorallia</taxon>
        <taxon>Scleractinia</taxon>
        <taxon>Caryophylliina</taxon>
        <taxon>Caryophylliidae</taxon>
        <taxon>Desmophyllum</taxon>
    </lineage>
</organism>
<feature type="compositionally biased region" description="Basic and acidic residues" evidence="1">
    <location>
        <begin position="85"/>
        <end position="97"/>
    </location>
</feature>
<keyword evidence="3" id="KW-1185">Reference proteome</keyword>
<evidence type="ECO:0000313" key="3">
    <source>
        <dbReference type="Proteomes" id="UP001163046"/>
    </source>
</evidence>
<sequence>MKTGVLFGSVQNRKDSPLTEERFKTWRTSMANERKLRKQNSLKSKRKLSRTSSFAKDEDMEQILQEIESVNKYNPSSKNAKKRPSVTEDRNLPPDEELDKIFVDVEKRNAELQELLQAVESTRGNEGQISRITSAEVRGSTDSLVEKLMQELDCVGWEKDDSNRTAERPKSTSKACKEKTCSKLEASASEEELDQMLTELLEL</sequence>
<evidence type="ECO:0000313" key="2">
    <source>
        <dbReference type="EMBL" id="KAJ7386260.1"/>
    </source>
</evidence>
<protein>
    <submittedName>
        <fullName evidence="2">Uncharacterized protein</fullName>
    </submittedName>
</protein>
<dbReference type="OrthoDB" id="5988389at2759"/>
<name>A0A9W9ZRP4_9CNID</name>
<feature type="region of interest" description="Disordered" evidence="1">
    <location>
        <begin position="1"/>
        <end position="97"/>
    </location>
</feature>
<reference evidence="2" key="1">
    <citation type="submission" date="2023-01" db="EMBL/GenBank/DDBJ databases">
        <title>Genome assembly of the deep-sea coral Lophelia pertusa.</title>
        <authorList>
            <person name="Herrera S."/>
            <person name="Cordes E."/>
        </authorList>
    </citation>
    <scope>NUCLEOTIDE SEQUENCE</scope>
    <source>
        <strain evidence="2">USNM1676648</strain>
        <tissue evidence="2">Polyp</tissue>
    </source>
</reference>
<evidence type="ECO:0000256" key="1">
    <source>
        <dbReference type="SAM" id="MobiDB-lite"/>
    </source>
</evidence>
<comment type="caution">
    <text evidence="2">The sequence shown here is derived from an EMBL/GenBank/DDBJ whole genome shotgun (WGS) entry which is preliminary data.</text>
</comment>
<dbReference type="EMBL" id="MU825877">
    <property type="protein sequence ID" value="KAJ7386260.1"/>
    <property type="molecule type" value="Genomic_DNA"/>
</dbReference>
<feature type="region of interest" description="Disordered" evidence="1">
    <location>
        <begin position="159"/>
        <end position="189"/>
    </location>
</feature>
<gene>
    <name evidence="2" type="ORF">OS493_010664</name>
</gene>
<accession>A0A9W9ZRP4</accession>
<feature type="compositionally biased region" description="Basic and acidic residues" evidence="1">
    <location>
        <begin position="159"/>
        <end position="182"/>
    </location>
</feature>
<dbReference type="Proteomes" id="UP001163046">
    <property type="component" value="Unassembled WGS sequence"/>
</dbReference>